<reference evidence="2 3" key="1">
    <citation type="submission" date="2019-11" db="EMBL/GenBank/DDBJ databases">
        <authorList>
            <person name="Jiao W.-B."/>
            <person name="Schneeberger K."/>
        </authorList>
    </citation>
    <scope>NUCLEOTIDE SEQUENCE [LARGE SCALE GENOMIC DNA]</scope>
    <source>
        <strain evidence="3">cv. An-1</strain>
    </source>
</reference>
<protein>
    <submittedName>
        <fullName evidence="2">Uncharacterized protein</fullName>
    </submittedName>
</protein>
<accession>A0A654FBZ8</accession>
<organism evidence="2 3">
    <name type="scientific">Arabidopsis thaliana</name>
    <name type="common">Mouse-ear cress</name>
    <dbReference type="NCBI Taxonomy" id="3702"/>
    <lineage>
        <taxon>Eukaryota</taxon>
        <taxon>Viridiplantae</taxon>
        <taxon>Streptophyta</taxon>
        <taxon>Embryophyta</taxon>
        <taxon>Tracheophyta</taxon>
        <taxon>Spermatophyta</taxon>
        <taxon>Magnoliopsida</taxon>
        <taxon>eudicotyledons</taxon>
        <taxon>Gunneridae</taxon>
        <taxon>Pentapetalae</taxon>
        <taxon>rosids</taxon>
        <taxon>malvids</taxon>
        <taxon>Brassicales</taxon>
        <taxon>Brassicaceae</taxon>
        <taxon>Camelineae</taxon>
        <taxon>Arabidopsis</taxon>
    </lineage>
</organism>
<gene>
    <name evidence="2" type="ORF">AN1_LOCUS14539</name>
</gene>
<evidence type="ECO:0000313" key="3">
    <source>
        <dbReference type="Proteomes" id="UP000426265"/>
    </source>
</evidence>
<feature type="region of interest" description="Disordered" evidence="1">
    <location>
        <begin position="1"/>
        <end position="70"/>
    </location>
</feature>
<proteinExistence type="predicted"/>
<name>A0A654FBZ8_ARATH</name>
<evidence type="ECO:0000313" key="2">
    <source>
        <dbReference type="EMBL" id="VYS59097.1"/>
    </source>
</evidence>
<dbReference type="Proteomes" id="UP000426265">
    <property type="component" value="Unassembled WGS sequence"/>
</dbReference>
<dbReference type="AlphaFoldDB" id="A0A654FBZ8"/>
<dbReference type="EMBL" id="CACRSJ010000106">
    <property type="protein sequence ID" value="VYS59097.1"/>
    <property type="molecule type" value="Genomic_DNA"/>
</dbReference>
<evidence type="ECO:0000256" key="1">
    <source>
        <dbReference type="SAM" id="MobiDB-lite"/>
    </source>
</evidence>
<sequence length="408" mass="45473">MIKLGRVPLSESVEAAPPQEAQTRRGRSPPSWWRGSPTRYAAKAKHKVTASKRVEVSSSKAKRSYGPRVGSDVLKKLPRQTTKDGIQAGAEPLLAVVKAKQGFGSPALTRERPFRLQLNKKSNVVTMLKGKEKEGDLELAGDSSDFGSAAKKSLNFDVLVPAASNMLSIVQTPLPAQSLIDCNLNSNSWYDQTVEEEEEEAAKLKAQAVEIIVPIWNSISCIPSVERYVAIPNSIPLVFDAFDPLLESTMNGLQLDDGNENSMDWDLPLGKEDGVDLELGEDDERTYRDSEYPMEEGEGDPAMRDYLFGEVPEDFDYENDDLLGDEYYEEESIPVMEDRESEPLVVADQIVDSSRSLPIGPRVWRKNGRPTQGRRWNRNSKAHLGHLLLLGLRRRSSVRRPRRSGPPT</sequence>